<dbReference type="AlphaFoldDB" id="A0A133ZSH4"/>
<dbReference type="GO" id="GO:0006401">
    <property type="term" value="P:RNA catabolic process"/>
    <property type="evidence" value="ECO:0007669"/>
    <property type="project" value="InterPro"/>
</dbReference>
<dbReference type="SUPFAM" id="SSF143011">
    <property type="entry name" value="RelE-like"/>
    <property type="match status" value="1"/>
</dbReference>
<dbReference type="OrthoDB" id="9801102at2"/>
<organism evidence="8 9">
    <name type="scientific">Lachnoanaerobaculum saburreum</name>
    <dbReference type="NCBI Taxonomy" id="467210"/>
    <lineage>
        <taxon>Bacteria</taxon>
        <taxon>Bacillati</taxon>
        <taxon>Bacillota</taxon>
        <taxon>Clostridia</taxon>
        <taxon>Lachnospirales</taxon>
        <taxon>Lachnospiraceae</taxon>
        <taxon>Lachnoanaerobaculum</taxon>
    </lineage>
</organism>
<evidence type="ECO:0000313" key="8">
    <source>
        <dbReference type="EMBL" id="KXB58372.1"/>
    </source>
</evidence>
<evidence type="ECO:0000256" key="5">
    <source>
        <dbReference type="ARBA" id="ARBA00022801"/>
    </source>
</evidence>
<dbReference type="PATRIC" id="fig|467210.3.peg.1136"/>
<evidence type="ECO:0000256" key="1">
    <source>
        <dbReference type="ARBA" id="ARBA00008172"/>
    </source>
</evidence>
<protein>
    <recommendedName>
        <fullName evidence="7">Endoribonuclease YoeB</fullName>
    </recommendedName>
    <alternativeName>
        <fullName evidence="6">Putative mRNA interferase YoeB</fullName>
    </alternativeName>
</protein>
<keyword evidence="3" id="KW-0540">Nuclease</keyword>
<dbReference type="Gene3D" id="3.30.2310.20">
    <property type="entry name" value="RelE-like"/>
    <property type="match status" value="1"/>
</dbReference>
<keyword evidence="4" id="KW-0255">Endonuclease</keyword>
<dbReference type="PANTHER" id="PTHR38039">
    <property type="entry name" value="TOXIN YOEB"/>
    <property type="match status" value="1"/>
</dbReference>
<dbReference type="Pfam" id="PF06769">
    <property type="entry name" value="YoeB_toxin"/>
    <property type="match status" value="1"/>
</dbReference>
<evidence type="ECO:0000256" key="3">
    <source>
        <dbReference type="ARBA" id="ARBA00022722"/>
    </source>
</evidence>
<dbReference type="RefSeq" id="WP_060930978.1">
    <property type="nucleotide sequence ID" value="NZ_KQ959809.1"/>
</dbReference>
<reference evidence="9" key="1">
    <citation type="submission" date="2016-01" db="EMBL/GenBank/DDBJ databases">
        <authorList>
            <person name="Mitreva M."/>
            <person name="Pepin K.H."/>
            <person name="Mihindukulasuriya K.A."/>
            <person name="Fulton R."/>
            <person name="Fronick C."/>
            <person name="O'Laughlin M."/>
            <person name="Miner T."/>
            <person name="Herter B."/>
            <person name="Rosa B.A."/>
            <person name="Cordes M."/>
            <person name="Tomlinson C."/>
            <person name="Wollam A."/>
            <person name="Palsikar V.B."/>
            <person name="Mardis E.R."/>
            <person name="Wilson R.K."/>
        </authorList>
    </citation>
    <scope>NUCLEOTIDE SEQUENCE [LARGE SCALE GENOMIC DNA]</scope>
    <source>
        <strain evidence="9">DNF00896</strain>
    </source>
</reference>
<name>A0A133ZSH4_9FIRM</name>
<dbReference type="GO" id="GO:0045892">
    <property type="term" value="P:negative regulation of DNA-templated transcription"/>
    <property type="evidence" value="ECO:0007669"/>
    <property type="project" value="TreeGrafter"/>
</dbReference>
<dbReference type="InterPro" id="IPR009614">
    <property type="entry name" value="YoeB_toxin"/>
</dbReference>
<proteinExistence type="inferred from homology"/>
<keyword evidence="9" id="KW-1185">Reference proteome</keyword>
<dbReference type="Proteomes" id="UP000070394">
    <property type="component" value="Unassembled WGS sequence"/>
</dbReference>
<accession>A0A133ZSH4</accession>
<keyword evidence="2" id="KW-1277">Toxin-antitoxin system</keyword>
<dbReference type="NCBIfam" id="TIGR02116">
    <property type="entry name" value="toxin_Txe_YoeB"/>
    <property type="match status" value="1"/>
</dbReference>
<evidence type="ECO:0000313" key="9">
    <source>
        <dbReference type="Proteomes" id="UP000070394"/>
    </source>
</evidence>
<evidence type="ECO:0000256" key="4">
    <source>
        <dbReference type="ARBA" id="ARBA00022759"/>
    </source>
</evidence>
<evidence type="ECO:0000256" key="2">
    <source>
        <dbReference type="ARBA" id="ARBA00022649"/>
    </source>
</evidence>
<evidence type="ECO:0000256" key="7">
    <source>
        <dbReference type="ARBA" id="ARBA00050056"/>
    </source>
</evidence>
<dbReference type="STRING" id="467210.HMPREF1866_01145"/>
<dbReference type="PANTHER" id="PTHR38039:SF1">
    <property type="entry name" value="TOXIN YOEB"/>
    <property type="match status" value="1"/>
</dbReference>
<dbReference type="GO" id="GO:0004519">
    <property type="term" value="F:endonuclease activity"/>
    <property type="evidence" value="ECO:0007669"/>
    <property type="project" value="UniProtKB-KW"/>
</dbReference>
<gene>
    <name evidence="8" type="ORF">HMPREF1866_01145</name>
</gene>
<keyword evidence="5" id="KW-0378">Hydrolase</keyword>
<evidence type="ECO:0000256" key="6">
    <source>
        <dbReference type="ARBA" id="ARBA00030388"/>
    </source>
</evidence>
<dbReference type="EMBL" id="LSDA01000058">
    <property type="protein sequence ID" value="KXB58372.1"/>
    <property type="molecule type" value="Genomic_DNA"/>
</dbReference>
<comment type="similarity">
    <text evidence="1">Belongs to the YoeB family.</text>
</comment>
<dbReference type="GO" id="GO:0016787">
    <property type="term" value="F:hydrolase activity"/>
    <property type="evidence" value="ECO:0007669"/>
    <property type="project" value="UniProtKB-KW"/>
</dbReference>
<sequence>MRKIWHDEAWEEYKEWQSKDKKILKKINTLIESIDRNGYSSIGKPEALRGNHAGFYSIRIDKKNRLIFRVADDAIEIAQCGGHYDDK</sequence>
<comment type="caution">
    <text evidence="8">The sequence shown here is derived from an EMBL/GenBank/DDBJ whole genome shotgun (WGS) entry which is preliminary data.</text>
</comment>
<dbReference type="InterPro" id="IPR035093">
    <property type="entry name" value="RelE/ParE_toxin_dom_sf"/>
</dbReference>